<dbReference type="GO" id="GO:0005886">
    <property type="term" value="C:plasma membrane"/>
    <property type="evidence" value="ECO:0007669"/>
    <property type="project" value="TreeGrafter"/>
</dbReference>
<feature type="transmembrane region" description="Helical" evidence="2">
    <location>
        <begin position="127"/>
        <end position="149"/>
    </location>
</feature>
<gene>
    <name evidence="3" type="ORF">V7x_05380</name>
</gene>
<name>A0A5C6FRT5_9PLAN</name>
<dbReference type="AlphaFoldDB" id="A0A5C6FRT5"/>
<feature type="transmembrane region" description="Helical" evidence="2">
    <location>
        <begin position="37"/>
        <end position="56"/>
    </location>
</feature>
<dbReference type="Pfam" id="PF13593">
    <property type="entry name" value="SBF_like"/>
    <property type="match status" value="1"/>
</dbReference>
<feature type="transmembrane region" description="Helical" evidence="2">
    <location>
        <begin position="68"/>
        <end position="91"/>
    </location>
</feature>
<sequence>MIWRSLRRHWFLFGLGFAFAIGFGAGPKATWLLDLPYLRSGFVFTVMWITGLTLRGDAIRRCVAQPMGGAMACGLNMIIVPALCYVAAIVLTPELGGGLYVAGLAPCTLASAAIWTRRAGGDDSIALLTTIVTNLACVAVVPIGLWIGLGRQAEIPIVGQIQKLFWLVVVPLLLAQATRRLGGAAAADNNRGLLAFLAQIGILVMVFFGAIASRQLMDQSDQPMGWFAGAMLLMTILAAATVHVAALLGGIRLARFGGLSQDRQIAVGFSGSQKTLMVGLQIAIDCGVSVVPMIIYHLSQLFIDTYVADRWAIAHANHGGHQPPDPTGSLSGTSGPSDAA</sequence>
<organism evidence="3 4">
    <name type="scientific">Crateriforma conspicua</name>
    <dbReference type="NCBI Taxonomy" id="2527996"/>
    <lineage>
        <taxon>Bacteria</taxon>
        <taxon>Pseudomonadati</taxon>
        <taxon>Planctomycetota</taxon>
        <taxon>Planctomycetia</taxon>
        <taxon>Planctomycetales</taxon>
        <taxon>Planctomycetaceae</taxon>
        <taxon>Crateriforma</taxon>
    </lineage>
</organism>
<comment type="caution">
    <text evidence="3">The sequence shown here is derived from an EMBL/GenBank/DDBJ whole genome shotgun (WGS) entry which is preliminary data.</text>
</comment>
<keyword evidence="2" id="KW-0812">Transmembrane</keyword>
<keyword evidence="2" id="KW-0472">Membrane</keyword>
<dbReference type="EMBL" id="SJPZ01000001">
    <property type="protein sequence ID" value="TWU64994.1"/>
    <property type="molecule type" value="Genomic_DNA"/>
</dbReference>
<dbReference type="InterPro" id="IPR016833">
    <property type="entry name" value="Put_Na-Bile_cotransptr"/>
</dbReference>
<evidence type="ECO:0000256" key="1">
    <source>
        <dbReference type="SAM" id="MobiDB-lite"/>
    </source>
</evidence>
<evidence type="ECO:0000256" key="2">
    <source>
        <dbReference type="SAM" id="Phobius"/>
    </source>
</evidence>
<dbReference type="PANTHER" id="PTHR18640:SF5">
    <property type="entry name" value="SODIUM_BILE ACID COTRANSPORTER 7"/>
    <property type="match status" value="1"/>
</dbReference>
<protein>
    <submittedName>
        <fullName evidence="3">Sodium Bile acid symporter family protein</fullName>
    </submittedName>
</protein>
<evidence type="ECO:0000313" key="4">
    <source>
        <dbReference type="Proteomes" id="UP000316476"/>
    </source>
</evidence>
<dbReference type="PANTHER" id="PTHR18640">
    <property type="entry name" value="SOLUTE CARRIER FAMILY 10 MEMBER 7"/>
    <property type="match status" value="1"/>
</dbReference>
<feature type="compositionally biased region" description="Low complexity" evidence="1">
    <location>
        <begin position="327"/>
        <end position="340"/>
    </location>
</feature>
<reference evidence="3 4" key="1">
    <citation type="submission" date="2019-02" db="EMBL/GenBank/DDBJ databases">
        <title>Deep-cultivation of Planctomycetes and their phenomic and genomic characterization uncovers novel biology.</title>
        <authorList>
            <person name="Wiegand S."/>
            <person name="Jogler M."/>
            <person name="Boedeker C."/>
            <person name="Pinto D."/>
            <person name="Vollmers J."/>
            <person name="Rivas-Marin E."/>
            <person name="Kohn T."/>
            <person name="Peeters S.H."/>
            <person name="Heuer A."/>
            <person name="Rast P."/>
            <person name="Oberbeckmann S."/>
            <person name="Bunk B."/>
            <person name="Jeske O."/>
            <person name="Meyerdierks A."/>
            <person name="Storesund J.E."/>
            <person name="Kallscheuer N."/>
            <person name="Luecker S."/>
            <person name="Lage O.M."/>
            <person name="Pohl T."/>
            <person name="Merkel B.J."/>
            <person name="Hornburger P."/>
            <person name="Mueller R.-W."/>
            <person name="Bruemmer F."/>
            <person name="Labrenz M."/>
            <person name="Spormann A.M."/>
            <person name="Op Den Camp H."/>
            <person name="Overmann J."/>
            <person name="Amann R."/>
            <person name="Jetten M.S.M."/>
            <person name="Mascher T."/>
            <person name="Medema M.H."/>
            <person name="Devos D.P."/>
            <person name="Kaster A.-K."/>
            <person name="Ovreas L."/>
            <person name="Rohde M."/>
            <person name="Galperin M.Y."/>
            <person name="Jogler C."/>
        </authorList>
    </citation>
    <scope>NUCLEOTIDE SEQUENCE [LARGE SCALE GENOMIC DNA]</scope>
    <source>
        <strain evidence="3 4">V7</strain>
    </source>
</reference>
<feature type="transmembrane region" description="Helical" evidence="2">
    <location>
        <begin position="224"/>
        <end position="248"/>
    </location>
</feature>
<dbReference type="InterPro" id="IPR038770">
    <property type="entry name" value="Na+/solute_symporter_sf"/>
</dbReference>
<dbReference type="OrthoDB" id="245077at2"/>
<feature type="region of interest" description="Disordered" evidence="1">
    <location>
        <begin position="318"/>
        <end position="340"/>
    </location>
</feature>
<feature type="transmembrane region" description="Helical" evidence="2">
    <location>
        <begin position="164"/>
        <end position="181"/>
    </location>
</feature>
<dbReference type="Proteomes" id="UP000316476">
    <property type="component" value="Unassembled WGS sequence"/>
</dbReference>
<feature type="transmembrane region" description="Helical" evidence="2">
    <location>
        <begin position="193"/>
        <end position="212"/>
    </location>
</feature>
<evidence type="ECO:0000313" key="3">
    <source>
        <dbReference type="EMBL" id="TWU64994.1"/>
    </source>
</evidence>
<proteinExistence type="predicted"/>
<dbReference type="RefSeq" id="WP_146410575.1">
    <property type="nucleotide sequence ID" value="NZ_SJPZ01000001.1"/>
</dbReference>
<accession>A0A5C6FRT5</accession>
<keyword evidence="2" id="KW-1133">Transmembrane helix</keyword>
<dbReference type="Gene3D" id="1.20.1530.20">
    <property type="match status" value="1"/>
</dbReference>
<feature type="transmembrane region" description="Helical" evidence="2">
    <location>
        <begin position="97"/>
        <end position="115"/>
    </location>
</feature>